<dbReference type="Proteomes" id="UP000504603">
    <property type="component" value="Unplaced"/>
</dbReference>
<dbReference type="RefSeq" id="XP_022137694.1">
    <property type="nucleotide sequence ID" value="XM_022282002.1"/>
</dbReference>
<gene>
    <name evidence="9 10 11" type="primary">LOC111009069</name>
</gene>
<keyword evidence="1" id="KW-0479">Metal-binding</keyword>
<keyword evidence="4" id="KW-0805">Transcription regulation</keyword>
<evidence type="ECO:0000313" key="10">
    <source>
        <dbReference type="RefSeq" id="XP_022137694.1"/>
    </source>
</evidence>
<organism evidence="8 11">
    <name type="scientific">Momordica charantia</name>
    <name type="common">Bitter gourd</name>
    <name type="synonym">Balsam pear</name>
    <dbReference type="NCBI Taxonomy" id="3673"/>
    <lineage>
        <taxon>Eukaryota</taxon>
        <taxon>Viridiplantae</taxon>
        <taxon>Streptophyta</taxon>
        <taxon>Embryophyta</taxon>
        <taxon>Tracheophyta</taxon>
        <taxon>Spermatophyta</taxon>
        <taxon>Magnoliopsida</taxon>
        <taxon>eudicotyledons</taxon>
        <taxon>Gunneridae</taxon>
        <taxon>Pentapetalae</taxon>
        <taxon>rosids</taxon>
        <taxon>fabids</taxon>
        <taxon>Cucurbitales</taxon>
        <taxon>Cucurbitaceae</taxon>
        <taxon>Momordiceae</taxon>
        <taxon>Momordica</taxon>
    </lineage>
</organism>
<evidence type="ECO:0000256" key="3">
    <source>
        <dbReference type="ARBA" id="ARBA00022833"/>
    </source>
</evidence>
<dbReference type="GeneID" id="111009069"/>
<evidence type="ECO:0000256" key="6">
    <source>
        <dbReference type="SAM" id="MobiDB-lite"/>
    </source>
</evidence>
<feature type="domain" description="AIPP2-like SPOC-like" evidence="7">
    <location>
        <begin position="231"/>
        <end position="367"/>
    </location>
</feature>
<proteinExistence type="predicted"/>
<feature type="region of interest" description="Disordered" evidence="6">
    <location>
        <begin position="104"/>
        <end position="141"/>
    </location>
</feature>
<reference evidence="9 10" key="1">
    <citation type="submission" date="2025-04" db="UniProtKB">
        <authorList>
            <consortium name="RefSeq"/>
        </authorList>
    </citation>
    <scope>IDENTIFICATION</scope>
    <source>
        <strain evidence="9 10">OHB3-1</strain>
    </source>
</reference>
<feature type="region of interest" description="Disordered" evidence="6">
    <location>
        <begin position="413"/>
        <end position="445"/>
    </location>
</feature>
<evidence type="ECO:0000256" key="2">
    <source>
        <dbReference type="ARBA" id="ARBA00022771"/>
    </source>
</evidence>
<dbReference type="GO" id="GO:0140566">
    <property type="term" value="F:histone reader activity"/>
    <property type="evidence" value="ECO:0007669"/>
    <property type="project" value="InterPro"/>
</dbReference>
<evidence type="ECO:0000256" key="1">
    <source>
        <dbReference type="ARBA" id="ARBA00022723"/>
    </source>
</evidence>
<dbReference type="AlphaFoldDB" id="A0A6J1C7C9"/>
<evidence type="ECO:0000313" key="8">
    <source>
        <dbReference type="Proteomes" id="UP000504603"/>
    </source>
</evidence>
<evidence type="ECO:0000256" key="5">
    <source>
        <dbReference type="ARBA" id="ARBA00023163"/>
    </source>
</evidence>
<name>A0A6J1C7C9_MOMCH</name>
<dbReference type="KEGG" id="mcha:111009069"/>
<dbReference type="PANTHER" id="PTHR33304">
    <property type="match status" value="1"/>
</dbReference>
<evidence type="ECO:0000256" key="4">
    <source>
        <dbReference type="ARBA" id="ARBA00023015"/>
    </source>
</evidence>
<dbReference type="RefSeq" id="XP_022137693.1">
    <property type="nucleotide sequence ID" value="XM_022282001.1"/>
</dbReference>
<feature type="compositionally biased region" description="Polar residues" evidence="6">
    <location>
        <begin position="432"/>
        <end position="445"/>
    </location>
</feature>
<dbReference type="Gene3D" id="3.30.40.10">
    <property type="entry name" value="Zinc/RING finger domain, C3HC4 (zinc finger)"/>
    <property type="match status" value="1"/>
</dbReference>
<accession>A0A6J1C7C9</accession>
<evidence type="ECO:0000313" key="11">
    <source>
        <dbReference type="RefSeq" id="XP_022137695.1"/>
    </source>
</evidence>
<keyword evidence="8" id="KW-1185">Reference proteome</keyword>
<dbReference type="GO" id="GO:0008270">
    <property type="term" value="F:zinc ion binding"/>
    <property type="evidence" value="ECO:0007669"/>
    <property type="project" value="UniProtKB-KW"/>
</dbReference>
<dbReference type="SUPFAM" id="SSF57903">
    <property type="entry name" value="FYVE/PHD zinc finger"/>
    <property type="match status" value="1"/>
</dbReference>
<dbReference type="InterPro" id="IPR056280">
    <property type="entry name" value="AIPP2-like_SPOC"/>
</dbReference>
<dbReference type="PANTHER" id="PTHR33304:SF36">
    <property type="entry name" value="GB|AAF26970.1-RELATED"/>
    <property type="match status" value="1"/>
</dbReference>
<keyword evidence="2" id="KW-0863">Zinc-finger</keyword>
<keyword evidence="5" id="KW-0804">Transcription</keyword>
<protein>
    <submittedName>
        <fullName evidence="9 10">Uncharacterized protein LOC111009069</fullName>
    </submittedName>
</protein>
<dbReference type="InterPro" id="IPR013083">
    <property type="entry name" value="Znf_RING/FYVE/PHD"/>
</dbReference>
<dbReference type="GO" id="GO:0034244">
    <property type="term" value="P:negative regulation of transcription elongation by RNA polymerase II"/>
    <property type="evidence" value="ECO:0007669"/>
    <property type="project" value="InterPro"/>
</dbReference>
<dbReference type="InterPro" id="IPR049914">
    <property type="entry name" value="PHD1-3/5-6"/>
</dbReference>
<evidence type="ECO:0000313" key="9">
    <source>
        <dbReference type="RefSeq" id="XP_022137693.1"/>
    </source>
</evidence>
<sequence>MADQFCGICGDVGYAELIVTCSKCKVVREHLYCMHVRTHVPEIWRCGHCAFDEAKSPDDSGLQFQPRMIRHAKTSKVKFIPTDEVIKLSSGGVKGSSKLNVGFAPQRTSASRKVLPSSLPRPLFQASKESQERSSTAMPPKVCSVKKQASAACLSSMPVGPVQTSKKVKVTDAPACTSSVPRHGLPTTNTGKRVPSASPKLEDTQKQMKDALMTKTIDTYRDYLPSLHASWKGGFRFVDALMDSEFYDGFLAKPPCVVHRKAYELSRTIPPILQVKLLSRSDIWDDIFHDECPHLADVSLYFFPSNDIERSRKNNSCLFELMGREDLLIRSLIDGAELVVFTSRQLDADSQYVLSRLNAECLLFGVFRAIEDNQSPSLYLGERPAVVPKLQYGSVVPSVECASSVPLLECSPRGHGKNDGSNPVVNKEIGTTDENTTGKSPTASTDIDSTIQRLLLEFGSQPPRESDVNGSTQKVLVQHQEPTPISAIGPYSLSLSEVKTERLPAIKVEGSDDKKCLEMEKCPRMAPTFSIDGSQNRNGLLDQDVPTRVADKYLRIFNSGIKKERH</sequence>
<feature type="compositionally biased region" description="Polar residues" evidence="6">
    <location>
        <begin position="176"/>
        <end position="191"/>
    </location>
</feature>
<dbReference type="Pfam" id="PF23121">
    <property type="entry name" value="SPOC_AIPP2"/>
    <property type="match status" value="1"/>
</dbReference>
<evidence type="ECO:0000259" key="7">
    <source>
        <dbReference type="Pfam" id="PF23121"/>
    </source>
</evidence>
<dbReference type="OrthoDB" id="651601at2759"/>
<keyword evidence="3" id="KW-0862">Zinc</keyword>
<feature type="region of interest" description="Disordered" evidence="6">
    <location>
        <begin position="173"/>
        <end position="205"/>
    </location>
</feature>
<dbReference type="InterPro" id="IPR011011">
    <property type="entry name" value="Znf_FYVE_PHD"/>
</dbReference>
<dbReference type="RefSeq" id="XP_022137695.1">
    <property type="nucleotide sequence ID" value="XM_022282003.1"/>
</dbReference>